<gene>
    <name evidence="2" type="ORF">HMPREF3187_01764</name>
</gene>
<accession>A0A133XQA6</accession>
<proteinExistence type="predicted"/>
<dbReference type="EMBL" id="LSCQ01000103">
    <property type="protein sequence ID" value="KXB33121.1"/>
    <property type="molecule type" value="Genomic_DNA"/>
</dbReference>
<evidence type="ECO:0000313" key="2">
    <source>
        <dbReference type="EMBL" id="KXB33121.1"/>
    </source>
</evidence>
<evidence type="ECO:0000256" key="1">
    <source>
        <dbReference type="SAM" id="Coils"/>
    </source>
</evidence>
<comment type="caution">
    <text evidence="2">The sequence shown here is derived from an EMBL/GenBank/DDBJ whole genome shotgun (WGS) entry which is preliminary data.</text>
</comment>
<dbReference type="PATRIC" id="fig|87541.4.peg.1745"/>
<dbReference type="STRING" id="87541.AWM71_06770"/>
<protein>
    <submittedName>
        <fullName evidence="2">Uncharacterized protein</fullName>
    </submittedName>
</protein>
<organism evidence="2 3">
    <name type="scientific">Aerococcus christensenii</name>
    <dbReference type="NCBI Taxonomy" id="87541"/>
    <lineage>
        <taxon>Bacteria</taxon>
        <taxon>Bacillati</taxon>
        <taxon>Bacillota</taxon>
        <taxon>Bacilli</taxon>
        <taxon>Lactobacillales</taxon>
        <taxon>Aerococcaceae</taxon>
        <taxon>Aerococcus</taxon>
    </lineage>
</organism>
<dbReference type="AlphaFoldDB" id="A0A133XQA6"/>
<reference evidence="2 3" key="1">
    <citation type="submission" date="2016-01" db="EMBL/GenBank/DDBJ databases">
        <authorList>
            <person name="Oliw E.H."/>
        </authorList>
    </citation>
    <scope>NUCLEOTIDE SEQUENCE [LARGE SCALE GENOMIC DNA]</scope>
    <source>
        <strain evidence="2 3">KA00635</strain>
    </source>
</reference>
<name>A0A133XQA6_9LACT</name>
<evidence type="ECO:0000313" key="3">
    <source>
        <dbReference type="Proteomes" id="UP000070422"/>
    </source>
</evidence>
<feature type="coiled-coil region" evidence="1">
    <location>
        <begin position="20"/>
        <end position="84"/>
    </location>
</feature>
<sequence length="111" mass="13288">MTLEKADMNYYTEWLAEKVKKEKEEEKQKAFEEFEREEKRKQEEGKKWERLMKAAHKKIVAKKEAAEEDEEIELRREILKAQNKSEEAVNLKTSEERAIESAWGKVISKID</sequence>
<keyword evidence="1" id="KW-0175">Coiled coil</keyword>
<dbReference type="Proteomes" id="UP000070422">
    <property type="component" value="Unassembled WGS sequence"/>
</dbReference>